<gene>
    <name evidence="1" type="ORF">MERR_LOCUS27424</name>
</gene>
<dbReference type="Proteomes" id="UP000467841">
    <property type="component" value="Unassembled WGS sequence"/>
</dbReference>
<name>A0A6D2JJX3_9BRAS</name>
<evidence type="ECO:0000313" key="2">
    <source>
        <dbReference type="Proteomes" id="UP000467841"/>
    </source>
</evidence>
<reference evidence="1" key="1">
    <citation type="submission" date="2020-01" db="EMBL/GenBank/DDBJ databases">
        <authorList>
            <person name="Mishra B."/>
        </authorList>
    </citation>
    <scope>NUCLEOTIDE SEQUENCE [LARGE SCALE GENOMIC DNA]</scope>
</reference>
<dbReference type="CDD" id="cd00303">
    <property type="entry name" value="retropepsin_like"/>
    <property type="match status" value="1"/>
</dbReference>
<dbReference type="EMBL" id="CACVBM020001224">
    <property type="protein sequence ID" value="CAA7040189.1"/>
    <property type="molecule type" value="Genomic_DNA"/>
</dbReference>
<evidence type="ECO:0008006" key="3">
    <source>
        <dbReference type="Google" id="ProtNLM"/>
    </source>
</evidence>
<comment type="caution">
    <text evidence="1">The sequence shown here is derived from an EMBL/GenBank/DDBJ whole genome shotgun (WGS) entry which is preliminary data.</text>
</comment>
<sequence>MPTQTAKLLGITRLQPAQISIGLANHTIAKPRGVVVDVLLEIGDTKIPVDFHVMNIKGGCDTPLILGRPFLATAGAIMDLPNRRISLANVDKSFEAFWSIWDVRSKEGLGAWTQLNLNLNPLVFKG</sequence>
<dbReference type="PANTHER" id="PTHR33067:SF9">
    <property type="entry name" value="RNA-DIRECTED DNA POLYMERASE"/>
    <property type="match status" value="1"/>
</dbReference>
<dbReference type="Gene3D" id="2.40.70.10">
    <property type="entry name" value="Acid Proteases"/>
    <property type="match status" value="1"/>
</dbReference>
<protein>
    <recommendedName>
        <fullName evidence="3">Aspartic peptidase DDI1-type domain-containing protein</fullName>
    </recommendedName>
</protein>
<keyword evidence="2" id="KW-1185">Reference proteome</keyword>
<dbReference type="InterPro" id="IPR021109">
    <property type="entry name" value="Peptidase_aspartic_dom_sf"/>
</dbReference>
<dbReference type="OrthoDB" id="1734538at2759"/>
<accession>A0A6D2JJX3</accession>
<dbReference type="PANTHER" id="PTHR33067">
    <property type="entry name" value="RNA-DIRECTED DNA POLYMERASE-RELATED"/>
    <property type="match status" value="1"/>
</dbReference>
<dbReference type="AlphaFoldDB" id="A0A6D2JJX3"/>
<proteinExistence type="predicted"/>
<organism evidence="1 2">
    <name type="scientific">Microthlaspi erraticum</name>
    <dbReference type="NCBI Taxonomy" id="1685480"/>
    <lineage>
        <taxon>Eukaryota</taxon>
        <taxon>Viridiplantae</taxon>
        <taxon>Streptophyta</taxon>
        <taxon>Embryophyta</taxon>
        <taxon>Tracheophyta</taxon>
        <taxon>Spermatophyta</taxon>
        <taxon>Magnoliopsida</taxon>
        <taxon>eudicotyledons</taxon>
        <taxon>Gunneridae</taxon>
        <taxon>Pentapetalae</taxon>
        <taxon>rosids</taxon>
        <taxon>malvids</taxon>
        <taxon>Brassicales</taxon>
        <taxon>Brassicaceae</taxon>
        <taxon>Coluteocarpeae</taxon>
        <taxon>Microthlaspi</taxon>
    </lineage>
</organism>
<evidence type="ECO:0000313" key="1">
    <source>
        <dbReference type="EMBL" id="CAA7040189.1"/>
    </source>
</evidence>